<name>A0A943DRB0_BACT4</name>
<evidence type="ECO:0000313" key="1">
    <source>
        <dbReference type="EMBL" id="MBS5410732.1"/>
    </source>
</evidence>
<dbReference type="RefSeq" id="WP_195741093.1">
    <property type="nucleotide sequence ID" value="NZ_JADMRY010000017.1"/>
</dbReference>
<dbReference type="EMBL" id="JAGZEE010000010">
    <property type="protein sequence ID" value="MBS5410732.1"/>
    <property type="molecule type" value="Genomic_DNA"/>
</dbReference>
<dbReference type="Proteomes" id="UP000782901">
    <property type="component" value="Unassembled WGS sequence"/>
</dbReference>
<proteinExistence type="predicted"/>
<accession>A0A943DRB0</accession>
<gene>
    <name evidence="1" type="ORF">KHY35_08460</name>
</gene>
<protein>
    <submittedName>
        <fullName evidence="1">Uncharacterized protein</fullName>
    </submittedName>
</protein>
<organism evidence="1 2">
    <name type="scientific">Bacteroides thetaiotaomicron</name>
    <dbReference type="NCBI Taxonomy" id="818"/>
    <lineage>
        <taxon>Bacteria</taxon>
        <taxon>Pseudomonadati</taxon>
        <taxon>Bacteroidota</taxon>
        <taxon>Bacteroidia</taxon>
        <taxon>Bacteroidales</taxon>
        <taxon>Bacteroidaceae</taxon>
        <taxon>Bacteroides</taxon>
    </lineage>
</organism>
<evidence type="ECO:0000313" key="2">
    <source>
        <dbReference type="Proteomes" id="UP000782901"/>
    </source>
</evidence>
<comment type="caution">
    <text evidence="1">The sequence shown here is derived from an EMBL/GenBank/DDBJ whole genome shotgun (WGS) entry which is preliminary data.</text>
</comment>
<sequence length="163" mass="18279">MAGRGRPKMEISLYDKYIKGKEDLIIADCRNGADNKGLCVRLGIGLTTFKSILKKHPEVIDLLKEGKDEADMKVESALYKRAIGYDIEETTTEVKIGEDGSGQTTVVRKTKKHVAGDTTAQIFWLKNRRPNEWKDKQDVNVTNDDWVDALKSLTSSYKNGDKG</sequence>
<reference evidence="1" key="1">
    <citation type="submission" date="2021-02" db="EMBL/GenBank/DDBJ databases">
        <title>Infant gut strain persistence is associated with maternal origin, phylogeny, and functional potential including surface adhesion and iron acquisition.</title>
        <authorList>
            <person name="Lou Y.C."/>
        </authorList>
    </citation>
    <scope>NUCLEOTIDE SEQUENCE</scope>
    <source>
        <strain evidence="1">L3_082_243G1_dasL3_082_243G1_maxbin2.maxbin.015s ta_sub</strain>
    </source>
</reference>
<dbReference type="AlphaFoldDB" id="A0A943DRB0"/>